<dbReference type="NCBIfam" id="TIGR03086">
    <property type="entry name" value="TIGR03086 family metal-binding protein"/>
    <property type="match status" value="1"/>
</dbReference>
<dbReference type="InterPro" id="IPR017517">
    <property type="entry name" value="Maleyloyr_isom"/>
</dbReference>
<evidence type="ECO:0000313" key="2">
    <source>
        <dbReference type="EMBL" id="NMI02156.1"/>
    </source>
</evidence>
<evidence type="ECO:0000313" key="3">
    <source>
        <dbReference type="Proteomes" id="UP000820669"/>
    </source>
</evidence>
<comment type="caution">
    <text evidence="2">The sequence shown here is derived from an EMBL/GenBank/DDBJ whole genome shotgun (WGS) entry which is preliminary data.</text>
</comment>
<dbReference type="Gene3D" id="1.20.120.450">
    <property type="entry name" value="dinb family like domain"/>
    <property type="match status" value="1"/>
</dbReference>
<organism evidence="2 3">
    <name type="scientific">Pseudonocardia acidicola</name>
    <dbReference type="NCBI Taxonomy" id="2724939"/>
    <lineage>
        <taxon>Bacteria</taxon>
        <taxon>Bacillati</taxon>
        <taxon>Actinomycetota</taxon>
        <taxon>Actinomycetes</taxon>
        <taxon>Pseudonocardiales</taxon>
        <taxon>Pseudonocardiaceae</taxon>
        <taxon>Pseudonocardia</taxon>
    </lineage>
</organism>
<dbReference type="EMBL" id="JAAXLA010000126">
    <property type="protein sequence ID" value="NMI02156.1"/>
    <property type="molecule type" value="Genomic_DNA"/>
</dbReference>
<proteinExistence type="predicted"/>
<dbReference type="InterPro" id="IPR024344">
    <property type="entry name" value="MDMPI_metal-binding"/>
</dbReference>
<name>A0ABX1SKS9_9PSEU</name>
<reference evidence="2 3" key="1">
    <citation type="submission" date="2020-04" db="EMBL/GenBank/DDBJ databases">
        <authorList>
            <person name="Klaysubun C."/>
            <person name="Duangmal K."/>
            <person name="Lipun K."/>
        </authorList>
    </citation>
    <scope>NUCLEOTIDE SEQUENCE [LARGE SCALE GENOMIC DNA]</scope>
    <source>
        <strain evidence="2 3">K10HN5</strain>
    </source>
</reference>
<keyword evidence="3" id="KW-1185">Reference proteome</keyword>
<dbReference type="InterPro" id="IPR034660">
    <property type="entry name" value="DinB/YfiT-like"/>
</dbReference>
<dbReference type="Pfam" id="PF11716">
    <property type="entry name" value="MDMPI_N"/>
    <property type="match status" value="1"/>
</dbReference>
<accession>A0ABX1SKS9</accession>
<gene>
    <name evidence="2" type="ORF">HF526_33415</name>
</gene>
<dbReference type="NCBIfam" id="TIGR03083">
    <property type="entry name" value="maleylpyruvate isomerase family mycothiol-dependent enzyme"/>
    <property type="match status" value="1"/>
</dbReference>
<evidence type="ECO:0000259" key="1">
    <source>
        <dbReference type="Pfam" id="PF11716"/>
    </source>
</evidence>
<dbReference type="SUPFAM" id="SSF109854">
    <property type="entry name" value="DinB/YfiT-like putative metalloenzymes"/>
    <property type="match status" value="1"/>
</dbReference>
<dbReference type="InterPro" id="IPR017520">
    <property type="entry name" value="CHP03086"/>
</dbReference>
<sequence length="193" mass="21487">MRVTVDENDIVELYRRASAEFGKRVHAVEGRWDAPTPCADWDVHTLVNHLVNEERWTPPLFAGARIEEVGDRFDGDLLGHDPVATWEQAAKEALEAIQAPGALSRTVHLSFGDHPGREYATQLAADHLIHAWDLARAVGADERLDPDAVDALLPWFGPMEDLYRQMGVIGPRRTVPEGAAPQDRLLAMFGRQP</sequence>
<dbReference type="Proteomes" id="UP000820669">
    <property type="component" value="Unassembled WGS sequence"/>
</dbReference>
<protein>
    <submittedName>
        <fullName evidence="2">TIGR03086 family protein</fullName>
    </submittedName>
</protein>
<feature type="domain" description="Mycothiol-dependent maleylpyruvate isomerase metal-binding" evidence="1">
    <location>
        <begin position="15"/>
        <end position="135"/>
    </location>
</feature>